<keyword evidence="3" id="KW-1185">Reference proteome</keyword>
<feature type="compositionally biased region" description="Basic and acidic residues" evidence="1">
    <location>
        <begin position="68"/>
        <end position="91"/>
    </location>
</feature>
<dbReference type="OrthoDB" id="9987665at2759"/>
<evidence type="ECO:0000313" key="2">
    <source>
        <dbReference type="EMBL" id="PIC34333.1"/>
    </source>
</evidence>
<protein>
    <submittedName>
        <fullName evidence="2">Uncharacterized protein</fullName>
    </submittedName>
</protein>
<evidence type="ECO:0000313" key="3">
    <source>
        <dbReference type="Proteomes" id="UP000230233"/>
    </source>
</evidence>
<accession>A0A2G5U4C9</accession>
<feature type="region of interest" description="Disordered" evidence="1">
    <location>
        <begin position="1"/>
        <end position="91"/>
    </location>
</feature>
<proteinExistence type="predicted"/>
<dbReference type="EMBL" id="PDUG01000004">
    <property type="protein sequence ID" value="PIC34333.1"/>
    <property type="molecule type" value="Genomic_DNA"/>
</dbReference>
<comment type="caution">
    <text evidence="2">The sequence shown here is derived from an EMBL/GenBank/DDBJ whole genome shotgun (WGS) entry which is preliminary data.</text>
</comment>
<reference evidence="3" key="1">
    <citation type="submission" date="2017-10" db="EMBL/GenBank/DDBJ databases">
        <title>Rapid genome shrinkage in a self-fertile nematode reveals novel sperm competition proteins.</title>
        <authorList>
            <person name="Yin D."/>
            <person name="Schwarz E.M."/>
            <person name="Thomas C.G."/>
            <person name="Felde R.L."/>
            <person name="Korf I.F."/>
            <person name="Cutter A.D."/>
            <person name="Schartner C.M."/>
            <person name="Ralston E.J."/>
            <person name="Meyer B.J."/>
            <person name="Haag E.S."/>
        </authorList>
    </citation>
    <scope>NUCLEOTIDE SEQUENCE [LARGE SCALE GENOMIC DNA]</scope>
    <source>
        <strain evidence="3">JU1422</strain>
    </source>
</reference>
<evidence type="ECO:0000256" key="1">
    <source>
        <dbReference type="SAM" id="MobiDB-lite"/>
    </source>
</evidence>
<dbReference type="Proteomes" id="UP000230233">
    <property type="component" value="Chromosome IV"/>
</dbReference>
<organism evidence="2 3">
    <name type="scientific">Caenorhabditis nigoni</name>
    <dbReference type="NCBI Taxonomy" id="1611254"/>
    <lineage>
        <taxon>Eukaryota</taxon>
        <taxon>Metazoa</taxon>
        <taxon>Ecdysozoa</taxon>
        <taxon>Nematoda</taxon>
        <taxon>Chromadorea</taxon>
        <taxon>Rhabditida</taxon>
        <taxon>Rhabditina</taxon>
        <taxon>Rhabditomorpha</taxon>
        <taxon>Rhabditoidea</taxon>
        <taxon>Rhabditidae</taxon>
        <taxon>Peloderinae</taxon>
        <taxon>Caenorhabditis</taxon>
    </lineage>
</organism>
<name>A0A2G5U4C9_9PELO</name>
<gene>
    <name evidence="2" type="primary">Cni-ZK792.5</name>
    <name evidence="2" type="synonym">Cnig_chr_IV.g14019</name>
    <name evidence="2" type="ORF">B9Z55_014019</name>
</gene>
<dbReference type="AlphaFoldDB" id="A0A2G5U4C9"/>
<sequence>MTRKRKNVESDENPPANNGFEGYGYSESKTQKTEEVGTFPNKNNFNRSEERSSDGWRKDYNGFNGGRGRGDGGFRRNDRGGRGRGGKREFDAKDFEKLKIDNLKRKMAKIWLNIDIKKLKTGIKSNTVELVETTISTVSRMVPKRSRELLQMIVTVQMEMGESFQKKSWDI</sequence>
<feature type="compositionally biased region" description="Basic and acidic residues" evidence="1">
    <location>
        <begin position="47"/>
        <end position="60"/>
    </location>
</feature>